<keyword evidence="10 12" id="KW-0175">Coiled coil</keyword>
<keyword evidence="8" id="KW-0862">Zinc</keyword>
<evidence type="ECO:0000259" key="13">
    <source>
        <dbReference type="Pfam" id="PF04423"/>
    </source>
</evidence>
<evidence type="ECO:0000256" key="6">
    <source>
        <dbReference type="ARBA" id="ARBA00022763"/>
    </source>
</evidence>
<evidence type="ECO:0000313" key="15">
    <source>
        <dbReference type="EMBL" id="CUS02499.1"/>
    </source>
</evidence>
<evidence type="ECO:0000256" key="12">
    <source>
        <dbReference type="SAM" id="Coils"/>
    </source>
</evidence>
<keyword evidence="4" id="KW-0479">Metal-binding</keyword>
<dbReference type="GO" id="GO:0016887">
    <property type="term" value="F:ATP hydrolysis activity"/>
    <property type="evidence" value="ECO:0007669"/>
    <property type="project" value="InterPro"/>
</dbReference>
<organism evidence="15 16">
    <name type="scientific">Candidatus Promineifilum breve</name>
    <dbReference type="NCBI Taxonomy" id="1806508"/>
    <lineage>
        <taxon>Bacteria</taxon>
        <taxon>Bacillati</taxon>
        <taxon>Chloroflexota</taxon>
        <taxon>Ardenticatenia</taxon>
        <taxon>Candidatus Promineifilales</taxon>
        <taxon>Candidatus Promineifilaceae</taxon>
        <taxon>Candidatus Promineifilum</taxon>
    </lineage>
</organism>
<evidence type="ECO:0000256" key="8">
    <source>
        <dbReference type="ARBA" id="ARBA00022833"/>
    </source>
</evidence>
<dbReference type="Pfam" id="PF04423">
    <property type="entry name" value="Rad50_zn_hook"/>
    <property type="match status" value="1"/>
</dbReference>
<dbReference type="GO" id="GO:0005524">
    <property type="term" value="F:ATP binding"/>
    <property type="evidence" value="ECO:0007669"/>
    <property type="project" value="UniProtKB-KW"/>
</dbReference>
<dbReference type="Gene3D" id="3.40.50.300">
    <property type="entry name" value="P-loop containing nucleotide triphosphate hydrolases"/>
    <property type="match status" value="2"/>
</dbReference>
<dbReference type="InterPro" id="IPR013134">
    <property type="entry name" value="Zn_hook_RAD50"/>
</dbReference>
<keyword evidence="6" id="KW-0227">DNA damage</keyword>
<feature type="domain" description="Rad50/SbcC-type AAA" evidence="14">
    <location>
        <begin position="6"/>
        <end position="247"/>
    </location>
</feature>
<dbReference type="GO" id="GO:0006302">
    <property type="term" value="P:double-strand break repair"/>
    <property type="evidence" value="ECO:0007669"/>
    <property type="project" value="InterPro"/>
</dbReference>
<comment type="subunit">
    <text evidence="2">Heterodimer of SbcC and SbcD.</text>
</comment>
<feature type="coiled-coil region" evidence="12">
    <location>
        <begin position="619"/>
        <end position="653"/>
    </location>
</feature>
<keyword evidence="16" id="KW-1185">Reference proteome</keyword>
<evidence type="ECO:0000256" key="11">
    <source>
        <dbReference type="ARBA" id="ARBA00023204"/>
    </source>
</evidence>
<dbReference type="SUPFAM" id="SSF75712">
    <property type="entry name" value="Rad50 coiled-coil Zn hook"/>
    <property type="match status" value="1"/>
</dbReference>
<proteinExistence type="inferred from homology"/>
<dbReference type="SUPFAM" id="SSF52540">
    <property type="entry name" value="P-loop containing nucleoside triphosphate hydrolases"/>
    <property type="match status" value="1"/>
</dbReference>
<feature type="domain" description="Zinc-hook" evidence="13">
    <location>
        <begin position="495"/>
        <end position="524"/>
    </location>
</feature>
<protein>
    <recommendedName>
        <fullName evidence="3">Nuclease SbcCD subunit C</fullName>
    </recommendedName>
</protein>
<dbReference type="KEGG" id="pbf:CFX0092_A0632"/>
<name>A0A160T0B8_9CHLR</name>
<evidence type="ECO:0000256" key="9">
    <source>
        <dbReference type="ARBA" id="ARBA00022840"/>
    </source>
</evidence>
<keyword evidence="7" id="KW-0378">Hydrolase</keyword>
<dbReference type="Gene3D" id="1.10.287.510">
    <property type="entry name" value="Helix hairpin bin"/>
    <property type="match status" value="1"/>
</dbReference>
<comment type="similarity">
    <text evidence="1">Belongs to the SMC family. SbcC subfamily.</text>
</comment>
<keyword evidence="11" id="KW-0234">DNA repair</keyword>
<sequence>MIPHHLTLRNFLSYRDAAELDLRGLQLACISGLNGAGKSTILDGITWALFGKSRVKSDDDVVNRAAGPKAAAEVSFIFELEGAIYRVIRRKAPGKTTELEFHAYLPGIEDGEGRWQVKTEARTRETQAEIERLLRMNYEVFTNASFLLQGKADEFTTKTPDKRKEILADILGVSIWDSYKEVATESRKRVEGEAAALERQLVEIDAELAREDELTRALAEAKARLTVAAAARDRQDALVTVARQNKAQADQQRQELRRVAGELAESEAERRRVEEAQAQRRAELSGHRSLLDRRAAIIAAHLEWQTAETDLRTWQEKAEAHNRLTQEMHPLQTAIANAHSRLAERAQELGGREERIKAEATRGAELRAQLTAIQVTREALQRQAAELAEQQQAWETTGARLRELEVERHKRETERQQLGTMASEMGHKEIERQQVRESHWAATAALEELRTQLTEMDSRRRELADKSAEIKGLETEQKRLRLEMDKIKDRLDKLLAESGQDCPLCGQPLTKDHRLNVQRDIEAEGAQHGDLYRRNSVALKTLTSEVGDLEKTLKQQSFLEKDRDTRQGIAARAEARLQDIEKSLAGWLASDGPARLAALEQAQADDGEWRELQTRHAGLKTAAEEARRVGRELNDHDQRAARHESQIEDIERRQAEWLASGLPALEDARVQLAAHSYAATERAALAELQGQLTAIGFDATAYAAARARRDERAAAPEEQQRLLRAEAAVKPLEDGLLELDRQRERLVKREVELRGHHEAGRARLVELEAGIGDLAAAEAELLRVREEAIAADKAVTAADQWVSVLAIRREDRRKLVAEKTALAQRAGLLRQLEEACGRKGVQVLLIERALPEIEEYANNLLENLSGGEMSITFDTQRQGKTKQDNLIETLDIKIADSTGERPYENYSGGEKFRVNFAIRLALSQVLARRAGARLRTLVIDEGFGSQDPDGRQKLVEAINAVHDEFACILVITHIDELRDKFPARIDVEKTAAGSRLSVVTI</sequence>
<dbReference type="PANTHER" id="PTHR32114:SF2">
    <property type="entry name" value="ABC TRANSPORTER ABCH.3"/>
    <property type="match status" value="1"/>
</dbReference>
<evidence type="ECO:0000256" key="4">
    <source>
        <dbReference type="ARBA" id="ARBA00022723"/>
    </source>
</evidence>
<evidence type="ECO:0000256" key="7">
    <source>
        <dbReference type="ARBA" id="ARBA00022801"/>
    </source>
</evidence>
<dbReference type="RefSeq" id="WP_095042115.1">
    <property type="nucleotide sequence ID" value="NZ_LN890655.1"/>
</dbReference>
<keyword evidence="5" id="KW-0547">Nucleotide-binding</keyword>
<evidence type="ECO:0000256" key="5">
    <source>
        <dbReference type="ARBA" id="ARBA00022741"/>
    </source>
</evidence>
<evidence type="ECO:0000256" key="1">
    <source>
        <dbReference type="ARBA" id="ARBA00006930"/>
    </source>
</evidence>
<keyword evidence="9" id="KW-0067">ATP-binding</keyword>
<dbReference type="AlphaFoldDB" id="A0A160T0B8"/>
<dbReference type="Pfam" id="PF13476">
    <property type="entry name" value="AAA_23"/>
    <property type="match status" value="1"/>
</dbReference>
<dbReference type="OrthoDB" id="9795626at2"/>
<dbReference type="GO" id="GO:0046872">
    <property type="term" value="F:metal ion binding"/>
    <property type="evidence" value="ECO:0007669"/>
    <property type="project" value="UniProtKB-KW"/>
</dbReference>
<accession>A0A160T0B8</accession>
<evidence type="ECO:0000259" key="14">
    <source>
        <dbReference type="Pfam" id="PF13476"/>
    </source>
</evidence>
<feature type="coiled-coil region" evidence="12">
    <location>
        <begin position="446"/>
        <end position="497"/>
    </location>
</feature>
<dbReference type="PANTHER" id="PTHR32114">
    <property type="entry name" value="ABC TRANSPORTER ABCH.3"/>
    <property type="match status" value="1"/>
</dbReference>
<gene>
    <name evidence="15" type="ORF">CFX0092_A0632</name>
</gene>
<reference evidence="15" key="1">
    <citation type="submission" date="2016-01" db="EMBL/GenBank/DDBJ databases">
        <authorList>
            <person name="Mcilroy J.S."/>
            <person name="Karst M S."/>
            <person name="Albertsen M."/>
        </authorList>
    </citation>
    <scope>NUCLEOTIDE SEQUENCE</scope>
    <source>
        <strain evidence="15">Cfx-K</strain>
    </source>
</reference>
<dbReference type="InterPro" id="IPR027417">
    <property type="entry name" value="P-loop_NTPase"/>
</dbReference>
<evidence type="ECO:0000256" key="2">
    <source>
        <dbReference type="ARBA" id="ARBA00011322"/>
    </source>
</evidence>
<evidence type="ECO:0000256" key="10">
    <source>
        <dbReference type="ARBA" id="ARBA00023054"/>
    </source>
</evidence>
<dbReference type="InterPro" id="IPR038729">
    <property type="entry name" value="Rad50/SbcC_AAA"/>
</dbReference>
<dbReference type="EMBL" id="LN890655">
    <property type="protein sequence ID" value="CUS02499.1"/>
    <property type="molecule type" value="Genomic_DNA"/>
</dbReference>
<feature type="coiled-coil region" evidence="12">
    <location>
        <begin position="370"/>
        <end position="397"/>
    </location>
</feature>
<feature type="coiled-coil region" evidence="12">
    <location>
        <begin position="180"/>
        <end position="283"/>
    </location>
</feature>
<dbReference type="Proteomes" id="UP000215027">
    <property type="component" value="Chromosome I"/>
</dbReference>
<evidence type="ECO:0000313" key="16">
    <source>
        <dbReference type="Proteomes" id="UP000215027"/>
    </source>
</evidence>
<dbReference type="Pfam" id="PF13558">
    <property type="entry name" value="SbcC_Walker_B"/>
    <property type="match status" value="1"/>
</dbReference>
<evidence type="ECO:0000256" key="3">
    <source>
        <dbReference type="ARBA" id="ARBA00013368"/>
    </source>
</evidence>